<evidence type="ECO:0000313" key="1">
    <source>
        <dbReference type="EMBL" id="CAB3990578.1"/>
    </source>
</evidence>
<dbReference type="EMBL" id="CACRXK020001683">
    <property type="protein sequence ID" value="CAB3990578.1"/>
    <property type="molecule type" value="Genomic_DNA"/>
</dbReference>
<proteinExistence type="predicted"/>
<accession>A0A6S7GF17</accession>
<evidence type="ECO:0000313" key="2">
    <source>
        <dbReference type="Proteomes" id="UP001152795"/>
    </source>
</evidence>
<reference evidence="1" key="1">
    <citation type="submission" date="2020-04" db="EMBL/GenBank/DDBJ databases">
        <authorList>
            <person name="Alioto T."/>
            <person name="Alioto T."/>
            <person name="Gomez Garrido J."/>
        </authorList>
    </citation>
    <scope>NUCLEOTIDE SEQUENCE</scope>
    <source>
        <strain evidence="1">A484AB</strain>
    </source>
</reference>
<organism evidence="1 2">
    <name type="scientific">Paramuricea clavata</name>
    <name type="common">Red gorgonian</name>
    <name type="synonym">Violescent sea-whip</name>
    <dbReference type="NCBI Taxonomy" id="317549"/>
    <lineage>
        <taxon>Eukaryota</taxon>
        <taxon>Metazoa</taxon>
        <taxon>Cnidaria</taxon>
        <taxon>Anthozoa</taxon>
        <taxon>Octocorallia</taxon>
        <taxon>Malacalcyonacea</taxon>
        <taxon>Plexauridae</taxon>
        <taxon>Paramuricea</taxon>
    </lineage>
</organism>
<dbReference type="OrthoDB" id="5988938at2759"/>
<gene>
    <name evidence="1" type="ORF">PACLA_8A038588</name>
</gene>
<comment type="caution">
    <text evidence="1">The sequence shown here is derived from an EMBL/GenBank/DDBJ whole genome shotgun (WGS) entry which is preliminary data.</text>
</comment>
<protein>
    <submittedName>
        <fullName evidence="1">Uncharacterized protein</fullName>
    </submittedName>
</protein>
<sequence>MLKPVRVLAGLGNPPNKWTNQQTESLNTIIKEEAGNQVTDQATIHEILEERIFSQQENEYIKAVFNMGNTKVFKAPTSCSEKHPSMIPRKKLSVSIQDSGVVGVPSTMLTQIWNSAEVILSTQSIIDVGKVYENLGNLPKYLKSYNKKSDKASKIIFGNIPIRAGEKPREKKKRKGSNNVELHPIVEEVRRNDIDLDFPKPLNFTEIYHNKNNFDVVFTKDYRNISKCESCKIEFPTGGIVCIPQDIAILHMERYYYPKKDAAANIRMEATWKKEVARYYCMKKNCILQRHPYFWKGMLKIENDVRERLKEGHTKLLNDAFHLSL</sequence>
<dbReference type="AlphaFoldDB" id="A0A6S7GF17"/>
<dbReference type="Proteomes" id="UP001152795">
    <property type="component" value="Unassembled WGS sequence"/>
</dbReference>
<keyword evidence="2" id="KW-1185">Reference proteome</keyword>
<name>A0A6S7GF17_PARCT</name>